<evidence type="ECO:0000259" key="1">
    <source>
        <dbReference type="Pfam" id="PF01037"/>
    </source>
</evidence>
<dbReference type="GeneID" id="95967600"/>
<name>A0AAX4NG98_9ARCH</name>
<evidence type="ECO:0000313" key="3">
    <source>
        <dbReference type="Proteomes" id="UP001451606"/>
    </source>
</evidence>
<reference evidence="2 3" key="1">
    <citation type="submission" date="2023-09" db="EMBL/GenBank/DDBJ databases">
        <authorList>
            <person name="Golyshina O.V."/>
            <person name="Lunev E.A."/>
            <person name="Bargiela R."/>
            <person name="Gaines M.C."/>
            <person name="Daum B."/>
            <person name="Bale N.J."/>
            <person name="Koenen M."/>
            <person name="Sinninghe Damst J.S."/>
            <person name="Yakimov M."/>
            <person name="Golyshin P.N."/>
        </authorList>
    </citation>
    <scope>NUCLEOTIDE SEQUENCE [LARGE SCALE GENOMIC DNA]</scope>
    <source>
        <strain evidence="2 3">M1</strain>
    </source>
</reference>
<proteinExistence type="predicted"/>
<gene>
    <name evidence="2" type="ORF">OXIME_000865</name>
</gene>
<dbReference type="InterPro" id="IPR019887">
    <property type="entry name" value="Tscrpt_reg_AsnC/Lrp_C"/>
</dbReference>
<dbReference type="RefSeq" id="WP_393970640.1">
    <property type="nucleotide sequence ID" value="NZ_CP133772.1"/>
</dbReference>
<organism evidence="2 3">
    <name type="scientific">Oxyplasma meridianum</name>
    <dbReference type="NCBI Taxonomy" id="3073602"/>
    <lineage>
        <taxon>Archaea</taxon>
        <taxon>Methanobacteriati</taxon>
        <taxon>Thermoplasmatota</taxon>
        <taxon>Thermoplasmata</taxon>
        <taxon>Thermoplasmatales</taxon>
        <taxon>Thermoplasmataceae</taxon>
        <taxon>Oxyplasma</taxon>
    </lineage>
</organism>
<dbReference type="InterPro" id="IPR011008">
    <property type="entry name" value="Dimeric_a/b-barrel"/>
</dbReference>
<dbReference type="KEGG" id="omr:OXIME_000865"/>
<dbReference type="AlphaFoldDB" id="A0AAX4NG98"/>
<dbReference type="EMBL" id="CP133772">
    <property type="protein sequence ID" value="WYY00299.1"/>
    <property type="molecule type" value="Genomic_DNA"/>
</dbReference>
<evidence type="ECO:0000313" key="2">
    <source>
        <dbReference type="EMBL" id="WYY00299.1"/>
    </source>
</evidence>
<feature type="domain" description="Transcription regulator AsnC/Lrp ligand binding" evidence="1">
    <location>
        <begin position="24"/>
        <end position="94"/>
    </location>
</feature>
<accession>A0AAX4NG98</accession>
<protein>
    <submittedName>
        <fullName evidence="2">Lrp/AsnC ligand binding domain-containing protein</fullName>
    </submittedName>
</protein>
<sequence>MDVQTEMKGTLGKYYGNKIVTALIGIETDVNLVEAIGKELSNENNVEDVLIVTGQFDIVIKVRFPDYEEFQRFVVNRLSRMSGIKGSKTMMVLSIKKEMGKDMGA</sequence>
<dbReference type="Gene3D" id="3.30.70.920">
    <property type="match status" value="1"/>
</dbReference>
<dbReference type="Proteomes" id="UP001451606">
    <property type="component" value="Chromosome"/>
</dbReference>
<dbReference type="Pfam" id="PF01037">
    <property type="entry name" value="AsnC_trans_reg"/>
    <property type="match status" value="1"/>
</dbReference>
<keyword evidence="3" id="KW-1185">Reference proteome</keyword>
<dbReference type="SUPFAM" id="SSF54909">
    <property type="entry name" value="Dimeric alpha+beta barrel"/>
    <property type="match status" value="1"/>
</dbReference>